<keyword evidence="3" id="KW-0853">WD repeat</keyword>
<dbReference type="PANTHER" id="PTHR13227">
    <property type="entry name" value="EUKARYOTIC TRANSLATION INITIATION FACTOR 2A"/>
    <property type="match status" value="1"/>
</dbReference>
<reference evidence="7" key="1">
    <citation type="submission" date="2020-11" db="EMBL/GenBank/DDBJ databases">
        <authorList>
            <person name="Tran Van P."/>
        </authorList>
    </citation>
    <scope>NUCLEOTIDE SEQUENCE</scope>
</reference>
<evidence type="ECO:0000256" key="1">
    <source>
        <dbReference type="ARBA" id="ARBA00003993"/>
    </source>
</evidence>
<keyword evidence="2" id="KW-0396">Initiation factor</keyword>
<dbReference type="InterPro" id="IPR013979">
    <property type="entry name" value="TIF_beta_prop-like"/>
</dbReference>
<keyword evidence="4" id="KW-0677">Repeat</keyword>
<evidence type="ECO:0000313" key="7">
    <source>
        <dbReference type="EMBL" id="CAD7613664.1"/>
    </source>
</evidence>
<feature type="domain" description="Translation initiation factor beta propellor-like" evidence="6">
    <location>
        <begin position="1"/>
        <end position="82"/>
    </location>
</feature>
<dbReference type="AlphaFoldDB" id="A0A7R9K9G8"/>
<evidence type="ECO:0000256" key="4">
    <source>
        <dbReference type="ARBA" id="ARBA00022737"/>
    </source>
</evidence>
<dbReference type="GO" id="GO:0003743">
    <property type="term" value="F:translation initiation factor activity"/>
    <property type="evidence" value="ECO:0007669"/>
    <property type="project" value="UniProtKB-KW"/>
</dbReference>
<comment type="function">
    <text evidence="1">Functions in the early steps of protein synthesis of a small number of specific mRNAs. Acts by directing the binding of methionyl-tRNAi to 40S ribosomal subunits. In contrast to the eIF-2 complex, it binds methionyl-tRNAi to 40S subunits in a codon-dependent manner, whereas the eIF-2 complex binds methionyl-tRNAi to 40S subunits in a GTP-dependent manner.</text>
</comment>
<organism evidence="7">
    <name type="scientific">Timema genevievae</name>
    <name type="common">Walking stick</name>
    <dbReference type="NCBI Taxonomy" id="629358"/>
    <lineage>
        <taxon>Eukaryota</taxon>
        <taxon>Metazoa</taxon>
        <taxon>Ecdysozoa</taxon>
        <taxon>Arthropoda</taxon>
        <taxon>Hexapoda</taxon>
        <taxon>Insecta</taxon>
        <taxon>Pterygota</taxon>
        <taxon>Neoptera</taxon>
        <taxon>Polyneoptera</taxon>
        <taxon>Phasmatodea</taxon>
        <taxon>Timematodea</taxon>
        <taxon>Timematoidea</taxon>
        <taxon>Timematidae</taxon>
        <taxon>Timema</taxon>
    </lineage>
</organism>
<dbReference type="GO" id="GO:0043022">
    <property type="term" value="F:ribosome binding"/>
    <property type="evidence" value="ECO:0007669"/>
    <property type="project" value="TreeGrafter"/>
</dbReference>
<evidence type="ECO:0000259" key="6">
    <source>
        <dbReference type="Pfam" id="PF08662"/>
    </source>
</evidence>
<dbReference type="GO" id="GO:0022627">
    <property type="term" value="C:cytosolic small ribosomal subunit"/>
    <property type="evidence" value="ECO:0007669"/>
    <property type="project" value="TreeGrafter"/>
</dbReference>
<evidence type="ECO:0000256" key="2">
    <source>
        <dbReference type="ARBA" id="ARBA00022540"/>
    </source>
</evidence>
<dbReference type="PANTHER" id="PTHR13227:SF0">
    <property type="entry name" value="EUKARYOTIC TRANSLATION INITIATION FACTOR 2A"/>
    <property type="match status" value="1"/>
</dbReference>
<proteinExistence type="predicted"/>
<name>A0A7R9K9G8_TIMGE</name>
<dbReference type="InterPro" id="IPR011044">
    <property type="entry name" value="Quino_amine_DH_bsu"/>
</dbReference>
<dbReference type="GO" id="GO:0000049">
    <property type="term" value="F:tRNA binding"/>
    <property type="evidence" value="ECO:0007669"/>
    <property type="project" value="TreeGrafter"/>
</dbReference>
<sequence length="174" mass="19737">MLAGFGNIQGNVELWDVNHRKLINKMDAPDTTLLAWSPDGEHFITATTSPRLRIGNGFKIWHYSGTLLYERPWNKQEELWEVLWQTFPKGALKEPHVSYKPVEGILPSQPQEMCVVIPDCKWAHLREETWRVGLVSRQEGRFGVVDRAGQEVRRVTAVDWGSKGGPASYRGGLG</sequence>
<dbReference type="Pfam" id="PF08662">
    <property type="entry name" value="eIF2A"/>
    <property type="match status" value="1"/>
</dbReference>
<evidence type="ECO:0000256" key="5">
    <source>
        <dbReference type="ARBA" id="ARBA00022917"/>
    </source>
</evidence>
<dbReference type="EMBL" id="OE849085">
    <property type="protein sequence ID" value="CAD7613664.1"/>
    <property type="molecule type" value="Genomic_DNA"/>
</dbReference>
<accession>A0A7R9K9G8</accession>
<dbReference type="GO" id="GO:0003729">
    <property type="term" value="F:mRNA binding"/>
    <property type="evidence" value="ECO:0007669"/>
    <property type="project" value="TreeGrafter"/>
</dbReference>
<gene>
    <name evidence="7" type="ORF">TGEB3V08_LOCUS11293</name>
</gene>
<keyword evidence="5" id="KW-0648">Protein biosynthesis</keyword>
<protein>
    <recommendedName>
        <fullName evidence="6">Translation initiation factor beta propellor-like domain-containing protein</fullName>
    </recommendedName>
</protein>
<dbReference type="InterPro" id="IPR011387">
    <property type="entry name" value="TIF2A"/>
</dbReference>
<evidence type="ECO:0000256" key="3">
    <source>
        <dbReference type="ARBA" id="ARBA00022574"/>
    </source>
</evidence>
<dbReference type="SUPFAM" id="SSF50969">
    <property type="entry name" value="YVTN repeat-like/Quinoprotein amine dehydrogenase"/>
    <property type="match status" value="1"/>
</dbReference>